<organism evidence="9 10">
    <name type="scientific">Polymorphospora lycopeni</name>
    <dbReference type="NCBI Taxonomy" id="3140240"/>
    <lineage>
        <taxon>Bacteria</taxon>
        <taxon>Bacillati</taxon>
        <taxon>Actinomycetota</taxon>
        <taxon>Actinomycetes</taxon>
        <taxon>Micromonosporales</taxon>
        <taxon>Micromonosporaceae</taxon>
        <taxon>Polymorphospora</taxon>
    </lineage>
</organism>
<dbReference type="Proteomes" id="UP001582793">
    <property type="component" value="Unassembled WGS sequence"/>
</dbReference>
<dbReference type="Pfam" id="PF00528">
    <property type="entry name" value="BPD_transp_1"/>
    <property type="match status" value="1"/>
</dbReference>
<proteinExistence type="inferred from homology"/>
<accession>A0ABV5CMQ1</accession>
<evidence type="ECO:0000256" key="6">
    <source>
        <dbReference type="ARBA" id="ARBA00023136"/>
    </source>
</evidence>
<keyword evidence="2 7" id="KW-0813">Transport</keyword>
<dbReference type="PANTHER" id="PTHR43163">
    <property type="entry name" value="DIPEPTIDE TRANSPORT SYSTEM PERMEASE PROTEIN DPPB-RELATED"/>
    <property type="match status" value="1"/>
</dbReference>
<dbReference type="InterPro" id="IPR000515">
    <property type="entry name" value="MetI-like"/>
</dbReference>
<name>A0ABV5CMQ1_9ACTN</name>
<gene>
    <name evidence="9" type="ORF">AAFH96_09170</name>
</gene>
<evidence type="ECO:0000256" key="2">
    <source>
        <dbReference type="ARBA" id="ARBA00022448"/>
    </source>
</evidence>
<dbReference type="InterPro" id="IPR035906">
    <property type="entry name" value="MetI-like_sf"/>
</dbReference>
<sequence>MLLILILGVLLLMDLTPGDPAAIVAGDNATAQDIEETRERLGLNDSILERYVGYLGDLARGDMGTSLYTNRPVSEAILAALPVTLWLTFLALAVALLVAVPLGVLAAVKRGSAFDRIISSVSAGAMAAPPFAIGLLLVTVFAVNRSWFPAGGYVALGEDPTGWALSVTLPALALAVDPAAELVRQTRGAVVDVLERDYVQTAVAMGIPRRVVIAKYAGKNAAVPVVTVLGLQAARVLGGAVVIELIFTLPGLGSEALNAVLYHDYPMIQGIVLVSAALILLMNLIVDASYTYFDPKLRG</sequence>
<dbReference type="Pfam" id="PF19300">
    <property type="entry name" value="BPD_transp_1_N"/>
    <property type="match status" value="1"/>
</dbReference>
<comment type="caution">
    <text evidence="9">The sequence shown here is derived from an EMBL/GenBank/DDBJ whole genome shotgun (WGS) entry which is preliminary data.</text>
</comment>
<keyword evidence="6 7" id="KW-0472">Membrane</keyword>
<comment type="similarity">
    <text evidence="7">Belongs to the binding-protein-dependent transport system permease family.</text>
</comment>
<comment type="subcellular location">
    <subcellularLocation>
        <location evidence="1 7">Cell membrane</location>
        <topology evidence="1 7">Multi-pass membrane protein</topology>
    </subcellularLocation>
</comment>
<dbReference type="PANTHER" id="PTHR43163:SF3">
    <property type="entry name" value="PEPTIDE ABC TRANSPORTER PERMEASE PROTEIN"/>
    <property type="match status" value="1"/>
</dbReference>
<dbReference type="Gene3D" id="1.10.3720.10">
    <property type="entry name" value="MetI-like"/>
    <property type="match status" value="1"/>
</dbReference>
<keyword evidence="4 7" id="KW-0812">Transmembrane</keyword>
<evidence type="ECO:0000256" key="7">
    <source>
        <dbReference type="RuleBase" id="RU363032"/>
    </source>
</evidence>
<dbReference type="EMBL" id="JBCGDC010000019">
    <property type="protein sequence ID" value="MFB6393277.1"/>
    <property type="molecule type" value="Genomic_DNA"/>
</dbReference>
<feature type="transmembrane region" description="Helical" evidence="7">
    <location>
        <begin position="120"/>
        <end position="143"/>
    </location>
</feature>
<evidence type="ECO:0000256" key="3">
    <source>
        <dbReference type="ARBA" id="ARBA00022475"/>
    </source>
</evidence>
<reference evidence="9 10" key="1">
    <citation type="submission" date="2024-04" db="EMBL/GenBank/DDBJ databases">
        <title>Polymorphospora sp. isolated from Baiyangdian Lake in Xiong'an New Area.</title>
        <authorList>
            <person name="Zhang X."/>
            <person name="Liu J."/>
        </authorList>
    </citation>
    <scope>NUCLEOTIDE SEQUENCE [LARGE SCALE GENOMIC DNA]</scope>
    <source>
        <strain evidence="9 10">2-325</strain>
    </source>
</reference>
<dbReference type="PROSITE" id="PS50928">
    <property type="entry name" value="ABC_TM1"/>
    <property type="match status" value="1"/>
</dbReference>
<dbReference type="RefSeq" id="WP_375733832.1">
    <property type="nucleotide sequence ID" value="NZ_JBCGDC010000019.1"/>
</dbReference>
<keyword evidence="3" id="KW-1003">Cell membrane</keyword>
<evidence type="ECO:0000256" key="4">
    <source>
        <dbReference type="ARBA" id="ARBA00022692"/>
    </source>
</evidence>
<feature type="domain" description="ABC transmembrane type-1" evidence="8">
    <location>
        <begin position="81"/>
        <end position="286"/>
    </location>
</feature>
<feature type="transmembrane region" description="Helical" evidence="7">
    <location>
        <begin position="85"/>
        <end position="108"/>
    </location>
</feature>
<dbReference type="SUPFAM" id="SSF161098">
    <property type="entry name" value="MetI-like"/>
    <property type="match status" value="1"/>
</dbReference>
<keyword evidence="10" id="KW-1185">Reference proteome</keyword>
<feature type="transmembrane region" description="Helical" evidence="7">
    <location>
        <begin position="225"/>
        <end position="247"/>
    </location>
</feature>
<evidence type="ECO:0000313" key="9">
    <source>
        <dbReference type="EMBL" id="MFB6393277.1"/>
    </source>
</evidence>
<dbReference type="CDD" id="cd06261">
    <property type="entry name" value="TM_PBP2"/>
    <property type="match status" value="1"/>
</dbReference>
<evidence type="ECO:0000313" key="10">
    <source>
        <dbReference type="Proteomes" id="UP001582793"/>
    </source>
</evidence>
<keyword evidence="5 7" id="KW-1133">Transmembrane helix</keyword>
<feature type="transmembrane region" description="Helical" evidence="7">
    <location>
        <begin position="267"/>
        <end position="293"/>
    </location>
</feature>
<evidence type="ECO:0000256" key="1">
    <source>
        <dbReference type="ARBA" id="ARBA00004651"/>
    </source>
</evidence>
<dbReference type="InterPro" id="IPR045621">
    <property type="entry name" value="BPD_transp_1_N"/>
</dbReference>
<evidence type="ECO:0000256" key="5">
    <source>
        <dbReference type="ARBA" id="ARBA00022989"/>
    </source>
</evidence>
<evidence type="ECO:0000259" key="8">
    <source>
        <dbReference type="PROSITE" id="PS50928"/>
    </source>
</evidence>
<protein>
    <submittedName>
        <fullName evidence="9">ABC transporter permease</fullName>
    </submittedName>
</protein>